<evidence type="ECO:0000259" key="11">
    <source>
        <dbReference type="Pfam" id="PF04290"/>
    </source>
</evidence>
<dbReference type="GO" id="GO:0005886">
    <property type="term" value="C:plasma membrane"/>
    <property type="evidence" value="ECO:0007669"/>
    <property type="project" value="UniProtKB-SubCell"/>
</dbReference>
<comment type="caution">
    <text evidence="12">The sequence shown here is derived from an EMBL/GenBank/DDBJ whole genome shotgun (WGS) entry which is preliminary data.</text>
</comment>
<feature type="transmembrane region" description="Helical" evidence="10">
    <location>
        <begin position="64"/>
        <end position="87"/>
    </location>
</feature>
<dbReference type="InterPro" id="IPR007387">
    <property type="entry name" value="TRAP_DctQ"/>
</dbReference>
<organism evidence="12 13">
    <name type="scientific">Phytoactinopolyspora halophila</name>
    <dbReference type="NCBI Taxonomy" id="1981511"/>
    <lineage>
        <taxon>Bacteria</taxon>
        <taxon>Bacillati</taxon>
        <taxon>Actinomycetota</taxon>
        <taxon>Actinomycetes</taxon>
        <taxon>Jiangellales</taxon>
        <taxon>Jiangellaceae</taxon>
        <taxon>Phytoactinopolyspora</taxon>
    </lineage>
</organism>
<keyword evidence="5 10" id="KW-0812">Transmembrane</keyword>
<proteinExistence type="inferred from homology"/>
<keyword evidence="6 10" id="KW-1133">Transmembrane helix</keyword>
<feature type="compositionally biased region" description="Gly residues" evidence="9">
    <location>
        <begin position="1"/>
        <end position="17"/>
    </location>
</feature>
<dbReference type="OrthoDB" id="4964541at2"/>
<reference evidence="12 13" key="1">
    <citation type="submission" date="2018-06" db="EMBL/GenBank/DDBJ databases">
        <title>Phytoactinopolyspora halophila sp. nov., a novel halophilic actinomycete isolated from a saline soil in China.</title>
        <authorList>
            <person name="Tang S.-K."/>
        </authorList>
    </citation>
    <scope>NUCLEOTIDE SEQUENCE [LARGE SCALE GENOMIC DNA]</scope>
    <source>
        <strain evidence="12 13">YIM 96934</strain>
    </source>
</reference>
<feature type="transmembrane region" description="Helical" evidence="10">
    <location>
        <begin position="108"/>
        <end position="134"/>
    </location>
</feature>
<evidence type="ECO:0000256" key="2">
    <source>
        <dbReference type="ARBA" id="ARBA00022448"/>
    </source>
</evidence>
<evidence type="ECO:0000256" key="9">
    <source>
        <dbReference type="SAM" id="MobiDB-lite"/>
    </source>
</evidence>
<keyword evidence="2" id="KW-0813">Transport</keyword>
<keyword evidence="4" id="KW-0997">Cell inner membrane</keyword>
<evidence type="ECO:0000313" key="12">
    <source>
        <dbReference type="EMBL" id="RAW14184.1"/>
    </source>
</evidence>
<feature type="transmembrane region" description="Helical" evidence="10">
    <location>
        <begin position="146"/>
        <end position="165"/>
    </location>
</feature>
<dbReference type="AlphaFoldDB" id="A0A329QP94"/>
<dbReference type="GO" id="GO:0015740">
    <property type="term" value="P:C4-dicarboxylate transport"/>
    <property type="evidence" value="ECO:0007669"/>
    <property type="project" value="TreeGrafter"/>
</dbReference>
<keyword evidence="13" id="KW-1185">Reference proteome</keyword>
<evidence type="ECO:0000256" key="1">
    <source>
        <dbReference type="ARBA" id="ARBA00004429"/>
    </source>
</evidence>
<evidence type="ECO:0000256" key="6">
    <source>
        <dbReference type="ARBA" id="ARBA00022989"/>
    </source>
</evidence>
<comment type="similarity">
    <text evidence="8">Belongs to the TRAP transporter small permease family.</text>
</comment>
<sequence length="183" mass="20041">MTGTGGASGADGRGDGVQNGEVRTEPGPYGMLGRVELRFAQMCVALIAVLVLVSALARTVGQPVAWAVDLATFFLAWGVFVGADVAWRHNRMVSIDVLVERLSPRVRSWLQLVNHLLIALFLLAFVVLGTRLAYTTADRSFDGLPWLSYTWVTLAVPTGCLLMLYTTAHRIRHTMDVLRRSVT</sequence>
<dbReference type="EMBL" id="QMIG01000009">
    <property type="protein sequence ID" value="RAW14184.1"/>
    <property type="molecule type" value="Genomic_DNA"/>
</dbReference>
<keyword evidence="7 10" id="KW-0472">Membrane</keyword>
<dbReference type="Proteomes" id="UP000250462">
    <property type="component" value="Unassembled WGS sequence"/>
</dbReference>
<dbReference type="PANTHER" id="PTHR35011:SF2">
    <property type="entry name" value="2,3-DIKETO-L-GULONATE TRAP TRANSPORTER SMALL PERMEASE PROTEIN YIAM"/>
    <property type="match status" value="1"/>
</dbReference>
<evidence type="ECO:0000313" key="13">
    <source>
        <dbReference type="Proteomes" id="UP000250462"/>
    </source>
</evidence>
<feature type="transmembrane region" description="Helical" evidence="10">
    <location>
        <begin position="39"/>
        <end position="58"/>
    </location>
</feature>
<gene>
    <name evidence="12" type="ORF">DPM12_11035</name>
</gene>
<dbReference type="Pfam" id="PF04290">
    <property type="entry name" value="DctQ"/>
    <property type="match status" value="1"/>
</dbReference>
<dbReference type="PANTHER" id="PTHR35011">
    <property type="entry name" value="2,3-DIKETO-L-GULONATE TRAP TRANSPORTER SMALL PERMEASE PROTEIN YIAM"/>
    <property type="match status" value="1"/>
</dbReference>
<evidence type="ECO:0000256" key="5">
    <source>
        <dbReference type="ARBA" id="ARBA00022692"/>
    </source>
</evidence>
<name>A0A329QP94_9ACTN</name>
<dbReference type="GO" id="GO:0022857">
    <property type="term" value="F:transmembrane transporter activity"/>
    <property type="evidence" value="ECO:0007669"/>
    <property type="project" value="TreeGrafter"/>
</dbReference>
<keyword evidence="3" id="KW-1003">Cell membrane</keyword>
<evidence type="ECO:0000256" key="7">
    <source>
        <dbReference type="ARBA" id="ARBA00023136"/>
    </source>
</evidence>
<dbReference type="RefSeq" id="WP_112258378.1">
    <property type="nucleotide sequence ID" value="NZ_QMIG01000009.1"/>
</dbReference>
<evidence type="ECO:0000256" key="10">
    <source>
        <dbReference type="SAM" id="Phobius"/>
    </source>
</evidence>
<dbReference type="InterPro" id="IPR055348">
    <property type="entry name" value="DctQ"/>
</dbReference>
<feature type="domain" description="Tripartite ATP-independent periplasmic transporters DctQ component" evidence="11">
    <location>
        <begin position="47"/>
        <end position="172"/>
    </location>
</feature>
<evidence type="ECO:0000256" key="8">
    <source>
        <dbReference type="ARBA" id="ARBA00038436"/>
    </source>
</evidence>
<evidence type="ECO:0000256" key="3">
    <source>
        <dbReference type="ARBA" id="ARBA00022475"/>
    </source>
</evidence>
<protein>
    <submittedName>
        <fullName evidence="12">TRAP transporter small permease</fullName>
    </submittedName>
</protein>
<comment type="subcellular location">
    <subcellularLocation>
        <location evidence="1">Cell inner membrane</location>
        <topology evidence="1">Multi-pass membrane protein</topology>
    </subcellularLocation>
</comment>
<feature type="region of interest" description="Disordered" evidence="9">
    <location>
        <begin position="1"/>
        <end position="25"/>
    </location>
</feature>
<accession>A0A329QP94</accession>
<evidence type="ECO:0000256" key="4">
    <source>
        <dbReference type="ARBA" id="ARBA00022519"/>
    </source>
</evidence>